<feature type="region of interest" description="Disordered" evidence="7">
    <location>
        <begin position="1150"/>
        <end position="1235"/>
    </location>
</feature>
<evidence type="ECO:0000256" key="7">
    <source>
        <dbReference type="SAM" id="MobiDB-lite"/>
    </source>
</evidence>
<feature type="region of interest" description="Disordered" evidence="7">
    <location>
        <begin position="1"/>
        <end position="128"/>
    </location>
</feature>
<dbReference type="PANTHER" id="PTHR22928">
    <property type="entry name" value="TELOMERE-ASSOCIATED PROTEIN RIF1"/>
    <property type="match status" value="1"/>
</dbReference>
<dbReference type="EMBL" id="JAVRQU010000006">
    <property type="protein sequence ID" value="KAK5701910.1"/>
    <property type="molecule type" value="Genomic_DNA"/>
</dbReference>
<dbReference type="GO" id="GO:0000723">
    <property type="term" value="P:telomere maintenance"/>
    <property type="evidence" value="ECO:0007669"/>
    <property type="project" value="TreeGrafter"/>
</dbReference>
<feature type="compositionally biased region" description="Basic and acidic residues" evidence="7">
    <location>
        <begin position="1259"/>
        <end position="1269"/>
    </location>
</feature>
<dbReference type="Pfam" id="PF12231">
    <property type="entry name" value="Rif1_N"/>
    <property type="match status" value="1"/>
</dbReference>
<dbReference type="Proteomes" id="UP001310594">
    <property type="component" value="Unassembled WGS sequence"/>
</dbReference>
<accession>A0AAN7WB30</accession>
<keyword evidence="5" id="KW-0539">Nucleus</keyword>
<feature type="compositionally biased region" description="Low complexity" evidence="7">
    <location>
        <begin position="1419"/>
        <end position="1435"/>
    </location>
</feature>
<feature type="compositionally biased region" description="Low complexity" evidence="7">
    <location>
        <begin position="1270"/>
        <end position="1279"/>
    </location>
</feature>
<evidence type="ECO:0000256" key="2">
    <source>
        <dbReference type="ARBA" id="ARBA00004574"/>
    </source>
</evidence>
<proteinExistence type="predicted"/>
<feature type="compositionally biased region" description="Low complexity" evidence="7">
    <location>
        <begin position="1366"/>
        <end position="1380"/>
    </location>
</feature>
<name>A0AAN7WB30_9PEZI</name>
<evidence type="ECO:0000256" key="5">
    <source>
        <dbReference type="ARBA" id="ARBA00023242"/>
    </source>
</evidence>
<keyword evidence="4" id="KW-0779">Telomere</keyword>
<feature type="compositionally biased region" description="Acidic residues" evidence="7">
    <location>
        <begin position="1291"/>
        <end position="1301"/>
    </location>
</feature>
<evidence type="ECO:0000313" key="9">
    <source>
        <dbReference type="EMBL" id="KAK5701910.1"/>
    </source>
</evidence>
<reference evidence="9" key="1">
    <citation type="submission" date="2023-08" db="EMBL/GenBank/DDBJ databases">
        <title>Black Yeasts Isolated from many extreme environments.</title>
        <authorList>
            <person name="Coleine C."/>
            <person name="Stajich J.E."/>
            <person name="Selbmann L."/>
        </authorList>
    </citation>
    <scope>NUCLEOTIDE SEQUENCE</scope>
    <source>
        <strain evidence="9">CCFEE 5810</strain>
    </source>
</reference>
<feature type="domain" description="Telomere-associated protein Rif1 N-terminal" evidence="8">
    <location>
        <begin position="158"/>
        <end position="532"/>
    </location>
</feature>
<feature type="compositionally biased region" description="Polar residues" evidence="7">
    <location>
        <begin position="81"/>
        <end position="99"/>
    </location>
</feature>
<dbReference type="GO" id="GO:0005634">
    <property type="term" value="C:nucleus"/>
    <property type="evidence" value="ECO:0007669"/>
    <property type="project" value="UniProtKB-SubCell"/>
</dbReference>
<comment type="caution">
    <text evidence="9">The sequence shown here is derived from an EMBL/GenBank/DDBJ whole genome shotgun (WGS) entry which is preliminary data.</text>
</comment>
<organism evidence="9 10">
    <name type="scientific">Elasticomyces elasticus</name>
    <dbReference type="NCBI Taxonomy" id="574655"/>
    <lineage>
        <taxon>Eukaryota</taxon>
        <taxon>Fungi</taxon>
        <taxon>Dikarya</taxon>
        <taxon>Ascomycota</taxon>
        <taxon>Pezizomycotina</taxon>
        <taxon>Dothideomycetes</taxon>
        <taxon>Dothideomycetidae</taxon>
        <taxon>Mycosphaerellales</taxon>
        <taxon>Teratosphaeriaceae</taxon>
        <taxon>Elasticomyces</taxon>
    </lineage>
</organism>
<keyword evidence="6" id="KW-0131">Cell cycle</keyword>
<evidence type="ECO:0000256" key="1">
    <source>
        <dbReference type="ARBA" id="ARBA00004123"/>
    </source>
</evidence>
<dbReference type="GO" id="GO:0140445">
    <property type="term" value="C:chromosome, telomeric repeat region"/>
    <property type="evidence" value="ECO:0007669"/>
    <property type="project" value="TreeGrafter"/>
</dbReference>
<gene>
    <name evidence="9" type="ORF">LTR97_004728</name>
</gene>
<feature type="region of interest" description="Disordered" evidence="7">
    <location>
        <begin position="1251"/>
        <end position="1696"/>
    </location>
</feature>
<keyword evidence="3" id="KW-0158">Chromosome</keyword>
<feature type="compositionally biased region" description="Acidic residues" evidence="7">
    <location>
        <begin position="1655"/>
        <end position="1666"/>
    </location>
</feature>
<evidence type="ECO:0000256" key="4">
    <source>
        <dbReference type="ARBA" id="ARBA00022895"/>
    </source>
</evidence>
<evidence type="ECO:0000256" key="3">
    <source>
        <dbReference type="ARBA" id="ARBA00022454"/>
    </source>
</evidence>
<dbReference type="PANTHER" id="PTHR22928:SF3">
    <property type="entry name" value="TELOMERE-ASSOCIATED PROTEIN RIF1"/>
    <property type="match status" value="1"/>
</dbReference>
<feature type="compositionally biased region" description="Basic and acidic residues" evidence="7">
    <location>
        <begin position="1310"/>
        <end position="1328"/>
    </location>
</feature>
<feature type="compositionally biased region" description="Low complexity" evidence="7">
    <location>
        <begin position="1578"/>
        <end position="1587"/>
    </location>
</feature>
<feature type="compositionally biased region" description="Polar residues" evidence="7">
    <location>
        <begin position="1"/>
        <end position="12"/>
    </location>
</feature>
<evidence type="ECO:0000259" key="8">
    <source>
        <dbReference type="Pfam" id="PF12231"/>
    </source>
</evidence>
<feature type="compositionally biased region" description="Basic and acidic residues" evidence="7">
    <location>
        <begin position="1203"/>
        <end position="1212"/>
    </location>
</feature>
<sequence>MSASSSTAFSNLPTRPPTPPRDTNAPHHATTFLDDGNETGKVQRTKASAKNAAPVSSPHSPPTSQESASGPGTAKRVDFTPNPTYHQIARTGQLSSPSAQLRKRRPTARDAKPLRSILKQATHPPPLTPDDLDSKLSYFSPHEPGSFARMLQSAISQLAGASVPARLDAYLALNGALRAYENVPDADALVAKMSLLMQFLTRDMAWKNTAGTLDTNIVTQSIKLTSTIMYDRRLAAALDDDFRSFVIDRSITVVEHADMPKAIVKNHMMLLAQQRFSSKAMTAAQADRTINTLTSVEERCSGNTVIGIRLVIYQRLLEQAPVIMLQRMRDWFEHVVHGMLSSIKDIRVRAIEMCNAAGLTLGTEPLATKTVLDLFDSQVEGEQTFGTYLELRLGQMIKEKDFEVGAYVPQIWSAIVLLFRNKRHFLEKWSGFKAWLKLLQQCLNVSDLAIKHQAYLAWNKLVFTVMPDSSTSRSMMRMLMVPPHTGLNTRKADKNAKAIHMIAQNTYHHLLHYSLRPGLSHEELDVAWDDFVEPTLSHMIEANAYGRQVVCEIVHGLCSSKSGTWNVNVANEAAEIQPSDLPRLDPKWVRSRLAKVLKLVQAVFTTVASTTESGSAALSRVWYALVQSVADAGTQEIKTSNDLKQAVAHIVGLCRTVWQRSSAPAGDMTMELFVQRYVSLLSVAVGCIGTGAFSEEFLIRTNEDAIQVASTPSHRQSKHHIIPQSPLVYLFGLLYQPPSWLQQTQLLAIPASALLKLLTSSRPSANARTELLAKSSQTWSTGYAVNATQPRAACLWQCLAEETRAVLESPDATLSDSAQSQNLGLEFRHASAILAQGLQYDQGSSNVLQVYLDLYDAMFSVARKGAGVAGTVVAVVEPSAKSVLEDATSTSPAARLSVARHLISTALWPRSKQELDQARKALWGIGLAPHNAAIFDPYDHLYKLLSEELTLMYEGLHDITDLSETAIYFLARCPLSLLAVAMRKTQAGFACWIADSQRKTATDTSMSIMITSMWTEMLRLLDNLPQKDSALLKALEPLLIAGFTSPHKSIVNQTVIFWNASFGAQEALEYPQQLAKVLHARAIETEMTLPGFSLADSVAEEFVLPAFFESQSQAAVNNRKLQASSAAADHEVERVPATIQPLLSAHFAAQQSPQVPRTLAGTGVKPLRSKRPGPKSRLRHNDSQIDFAPIESSPGLPIGESQLTERQREVKAKQQSNAHVFPNLSSSPAIRSSAPYTGIPKRLDFAANKNDEYAGTPKRSPDARAHMSDDVTSSPTPSSNRDGESARLAVDEDEMTEDDNAQDPPSSPPRQEEYALPHVDADLTHDAIDENSDEVEEHGMSAAPPPLVSKSPAPTARDSDLPSDTLLPAEQLQLEAEQAANRSSLDEMTEGTTFFPSPMRQAPKSADETATPGDAVHQVEVVSVESPEISTIEESFIALPPPTEDEVDSPESQQSQRSTRKRKRSSNESRASKKRKSHSPLKAITGFFSSFVGGNHKQQDEDDDMEEDIVVVHSVHSPPKSESARMAPSPVVVIPVAHLEPAEPSPPGKDTPPSESRSQTRRRGRQSNKSTTDALVASPSLSSQPPSLKRKASQRDESSAMEEPATSFVKDTPALPKKRKQREGPDSQLVNEARSSQEVTDLRRSTRRSRATSDQPDEVEKEDDGQDAQHAMDDQLATSQKQPDQVTIAPEVDRIPASPRTLLGRLKDVLADLPRMLLGSQEEREMDDVLFEIRREVHEASRRGRQ</sequence>
<dbReference type="InterPro" id="IPR022031">
    <property type="entry name" value="Rif1_N"/>
</dbReference>
<evidence type="ECO:0000256" key="6">
    <source>
        <dbReference type="ARBA" id="ARBA00023306"/>
    </source>
</evidence>
<feature type="compositionally biased region" description="Basic residues" evidence="7">
    <location>
        <begin position="1167"/>
        <end position="1178"/>
    </location>
</feature>
<protein>
    <recommendedName>
        <fullName evidence="8">Telomere-associated protein Rif1 N-terminal domain-containing protein</fullName>
    </recommendedName>
</protein>
<feature type="compositionally biased region" description="Acidic residues" evidence="7">
    <location>
        <begin position="1500"/>
        <end position="1509"/>
    </location>
</feature>
<comment type="subcellular location">
    <subcellularLocation>
        <location evidence="2">Chromosome</location>
        <location evidence="2">Telomere</location>
    </subcellularLocation>
    <subcellularLocation>
        <location evidence="1">Nucleus</location>
    </subcellularLocation>
</comment>
<feature type="compositionally biased region" description="Polar residues" evidence="7">
    <location>
        <begin position="1213"/>
        <end position="1230"/>
    </location>
</feature>
<evidence type="ECO:0000313" key="10">
    <source>
        <dbReference type="Proteomes" id="UP001310594"/>
    </source>
</evidence>
<feature type="compositionally biased region" description="Polar residues" evidence="7">
    <location>
        <begin position="1628"/>
        <end position="1639"/>
    </location>
</feature>
<feature type="compositionally biased region" description="Polar residues" evidence="7">
    <location>
        <begin position="1676"/>
        <end position="1685"/>
    </location>
</feature>